<keyword evidence="2" id="KW-1185">Reference proteome</keyword>
<proteinExistence type="predicted"/>
<reference evidence="1 2" key="1">
    <citation type="journal article" date="2019" name="Int. J. Syst. Evol. Microbiol.">
        <title>The Global Catalogue of Microorganisms (GCM) 10K type strain sequencing project: providing services to taxonomists for standard genome sequencing and annotation.</title>
        <authorList>
            <consortium name="The Broad Institute Genomics Platform"/>
            <consortium name="The Broad Institute Genome Sequencing Center for Infectious Disease"/>
            <person name="Wu L."/>
            <person name="Ma J."/>
        </authorList>
    </citation>
    <scope>NUCLEOTIDE SEQUENCE [LARGE SCALE GENOMIC DNA]</scope>
    <source>
        <strain evidence="1 2">JCM 7356</strain>
    </source>
</reference>
<protein>
    <submittedName>
        <fullName evidence="1">Uncharacterized protein</fullName>
    </submittedName>
</protein>
<gene>
    <name evidence="1" type="ORF">GCM10010430_01750</name>
</gene>
<sequence length="73" mass="8369">MTTTPTVLELQLYGGRWDGHRKRVRSAAPPPLLRMLLRAELPATEAGEYWPTTSVYRLEDSAGTRCYRHSHDE</sequence>
<organism evidence="1 2">
    <name type="scientific">Kitasatospora cystarginea</name>
    <dbReference type="NCBI Taxonomy" id="58350"/>
    <lineage>
        <taxon>Bacteria</taxon>
        <taxon>Bacillati</taxon>
        <taxon>Actinomycetota</taxon>
        <taxon>Actinomycetes</taxon>
        <taxon>Kitasatosporales</taxon>
        <taxon>Streptomycetaceae</taxon>
        <taxon>Kitasatospora</taxon>
    </lineage>
</organism>
<dbReference type="EMBL" id="BAAATR010000001">
    <property type="protein sequence ID" value="GAA2226407.1"/>
    <property type="molecule type" value="Genomic_DNA"/>
</dbReference>
<name>A0ABN3DB49_9ACTN</name>
<dbReference type="RefSeq" id="WP_344634183.1">
    <property type="nucleotide sequence ID" value="NZ_BAAATR010000001.1"/>
</dbReference>
<evidence type="ECO:0000313" key="1">
    <source>
        <dbReference type="EMBL" id="GAA2226407.1"/>
    </source>
</evidence>
<dbReference type="Proteomes" id="UP001500305">
    <property type="component" value="Unassembled WGS sequence"/>
</dbReference>
<comment type="caution">
    <text evidence="1">The sequence shown here is derived from an EMBL/GenBank/DDBJ whole genome shotgun (WGS) entry which is preliminary data.</text>
</comment>
<evidence type="ECO:0000313" key="2">
    <source>
        <dbReference type="Proteomes" id="UP001500305"/>
    </source>
</evidence>
<accession>A0ABN3DB49</accession>